<name>A0A5D0RCU4_9FLAO</name>
<evidence type="ECO:0000256" key="1">
    <source>
        <dbReference type="SAM" id="SignalP"/>
    </source>
</evidence>
<sequence>MKIFQALILALLLTSCGVSVNYDYEKGTDFTQYKTYNYFDNMETGLSELDSKRFFEVLDTSLQSKGFVLSETPDFIIDVKSRTFQTPQSSSVGMGVGSGGGGVSVGIPIGQNSVSRRIILDFVDANNQQLFWQGVSSEPSAPANSPEARSAQFQKVVLKLLEKYPPKK</sequence>
<reference evidence="3 4" key="1">
    <citation type="submission" date="2019-08" db="EMBL/GenBank/DDBJ databases">
        <title>Genomes of Antarctic Bizionia species.</title>
        <authorList>
            <person name="Bowman J.P."/>
        </authorList>
    </citation>
    <scope>NUCLEOTIDE SEQUENCE [LARGE SCALE GENOMIC DNA]</scope>
    <source>
        <strain evidence="3 4">ADA-4</strain>
    </source>
</reference>
<evidence type="ECO:0000259" key="2">
    <source>
        <dbReference type="Pfam" id="PF13590"/>
    </source>
</evidence>
<organism evidence="3 4">
    <name type="scientific">Bizionia myxarmorum</name>
    <dbReference type="NCBI Taxonomy" id="291186"/>
    <lineage>
        <taxon>Bacteria</taxon>
        <taxon>Pseudomonadati</taxon>
        <taxon>Bacteroidota</taxon>
        <taxon>Flavobacteriia</taxon>
        <taxon>Flavobacteriales</taxon>
        <taxon>Flavobacteriaceae</taxon>
        <taxon>Bizionia</taxon>
    </lineage>
</organism>
<dbReference type="AlphaFoldDB" id="A0A5D0RCU4"/>
<evidence type="ECO:0000313" key="3">
    <source>
        <dbReference type="EMBL" id="TYB79322.1"/>
    </source>
</evidence>
<dbReference type="OrthoDB" id="1430233at2"/>
<dbReference type="RefSeq" id="WP_148403058.1">
    <property type="nucleotide sequence ID" value="NZ_VSKK01000001.1"/>
</dbReference>
<gene>
    <name evidence="3" type="ORF">ES674_05990</name>
</gene>
<dbReference type="Proteomes" id="UP000323720">
    <property type="component" value="Unassembled WGS sequence"/>
</dbReference>
<dbReference type="PROSITE" id="PS51257">
    <property type="entry name" value="PROKAR_LIPOPROTEIN"/>
    <property type="match status" value="1"/>
</dbReference>
<keyword evidence="1" id="KW-0732">Signal</keyword>
<dbReference type="Pfam" id="PF13590">
    <property type="entry name" value="DUF4136"/>
    <property type="match status" value="1"/>
</dbReference>
<feature type="signal peptide" evidence="1">
    <location>
        <begin position="1"/>
        <end position="21"/>
    </location>
</feature>
<feature type="chain" id="PRO_5023083998" evidence="1">
    <location>
        <begin position="22"/>
        <end position="168"/>
    </location>
</feature>
<dbReference type="Gene3D" id="3.30.160.670">
    <property type="match status" value="1"/>
</dbReference>
<evidence type="ECO:0000313" key="4">
    <source>
        <dbReference type="Proteomes" id="UP000323720"/>
    </source>
</evidence>
<dbReference type="EMBL" id="VSKK01000001">
    <property type="protein sequence ID" value="TYB79322.1"/>
    <property type="molecule type" value="Genomic_DNA"/>
</dbReference>
<protein>
    <submittedName>
        <fullName evidence="3">DUF4136 domain-containing protein</fullName>
    </submittedName>
</protein>
<comment type="caution">
    <text evidence="3">The sequence shown here is derived from an EMBL/GenBank/DDBJ whole genome shotgun (WGS) entry which is preliminary data.</text>
</comment>
<keyword evidence="4" id="KW-1185">Reference proteome</keyword>
<proteinExistence type="predicted"/>
<feature type="domain" description="DUF4136" evidence="2">
    <location>
        <begin position="20"/>
        <end position="166"/>
    </location>
</feature>
<accession>A0A5D0RCU4</accession>
<dbReference type="InterPro" id="IPR025411">
    <property type="entry name" value="DUF4136"/>
</dbReference>